<dbReference type="InterPro" id="IPR000873">
    <property type="entry name" value="AMP-dep_synth/lig_dom"/>
</dbReference>
<proteinExistence type="predicted"/>
<dbReference type="InterPro" id="IPR045851">
    <property type="entry name" value="AMP-bd_C_sf"/>
</dbReference>
<feature type="domain" description="AMP-binding enzyme C-terminal" evidence="3">
    <location>
        <begin position="482"/>
        <end position="565"/>
    </location>
</feature>
<dbReference type="Pfam" id="PF13193">
    <property type="entry name" value="AMP-binding_C"/>
    <property type="match status" value="1"/>
</dbReference>
<dbReference type="GO" id="GO:0016405">
    <property type="term" value="F:CoA-ligase activity"/>
    <property type="evidence" value="ECO:0007669"/>
    <property type="project" value="TreeGrafter"/>
</dbReference>
<gene>
    <name evidence="4" type="primary">4CL3</name>
    <name evidence="4" type="ORF">RSOLAG1IB_05210</name>
</gene>
<keyword evidence="5" id="KW-1185">Reference proteome</keyword>
<dbReference type="Pfam" id="PF00501">
    <property type="entry name" value="AMP-binding"/>
    <property type="match status" value="1"/>
</dbReference>
<feature type="region of interest" description="Disordered" evidence="1">
    <location>
        <begin position="1"/>
        <end position="23"/>
    </location>
</feature>
<protein>
    <submittedName>
        <fullName evidence="4">Uncharacterized protein</fullName>
    </submittedName>
</protein>
<organism evidence="4 5">
    <name type="scientific">Thanatephorus cucumeris (strain AG1-IB / isolate 7/3/14)</name>
    <name type="common">Lettuce bottom rot fungus</name>
    <name type="synonym">Rhizoctonia solani</name>
    <dbReference type="NCBI Taxonomy" id="1108050"/>
    <lineage>
        <taxon>Eukaryota</taxon>
        <taxon>Fungi</taxon>
        <taxon>Dikarya</taxon>
        <taxon>Basidiomycota</taxon>
        <taxon>Agaricomycotina</taxon>
        <taxon>Agaricomycetes</taxon>
        <taxon>Cantharellales</taxon>
        <taxon>Ceratobasidiaceae</taxon>
        <taxon>Rhizoctonia</taxon>
        <taxon>Rhizoctonia solani AG-1</taxon>
    </lineage>
</organism>
<dbReference type="Gene3D" id="3.30.300.30">
    <property type="match status" value="1"/>
</dbReference>
<dbReference type="STRING" id="1108050.A0A0B7FZQ0"/>
<name>A0A0B7FZQ0_THACB</name>
<sequence length="592" mass="65072">MSLNPDGTFSPLAPPIPDSSSPPTDVSIPQFFLDSTHPLRPIRSSDSPWFIEDETGRSVGFEEVRSRTWGLANGVRGRWPSIAEDDVVCLYSPNNVDYMVVVWGAHRLSLTVSCANPSYTKDELVYQLQATKSKLMFVHPTNIEVALEAAHEVGLDKNRIVTLMTPNKELNGAAYGVLNVDQLINEGLTSREHFKEKRLAPGENRTKVAFYSFSSGTTGRPKAVAIPHHSVIANVIQNAAFVRLNDPTLPLERARYRKGDVNLGALPMFHIYGLVFVTHFGLFAGLPLVVIPKFSFVEVLKSIVKYRITHLSLVPPQVVLFCKHPATKQFDLSHCHFGLVGAAPVSAELSEQFKRALPNIHFGQAYGMTETSTIVTMVPLEHAPGPGGVAGSAGRLIQSTIAKVIKSDGTLAGYDEPGELAVMGPQMTLRYEGNESATKETYVDGWVHTGDEVIINRAGDVFIVDRLKELIKVRGFQVAPAELEGYLLDHPWIDDVGVIGFPDEYSGELPLAFVVLSEKGKKSGKDELAMKGEISRFVSDKKIKYKWLEGGVVFTDGIPKNPSGKILRRLLRDKAKVLTLAERGIQQSHSKL</sequence>
<evidence type="ECO:0000313" key="5">
    <source>
        <dbReference type="Proteomes" id="UP000059188"/>
    </source>
</evidence>
<feature type="domain" description="AMP-dependent synthetase/ligase" evidence="2">
    <location>
        <begin position="49"/>
        <end position="431"/>
    </location>
</feature>
<dbReference type="PANTHER" id="PTHR24096">
    <property type="entry name" value="LONG-CHAIN-FATTY-ACID--COA LIGASE"/>
    <property type="match status" value="1"/>
</dbReference>
<reference evidence="4 5" key="1">
    <citation type="submission" date="2014-11" db="EMBL/GenBank/DDBJ databases">
        <authorList>
            <person name="Wibberg Daniel"/>
        </authorList>
    </citation>
    <scope>NUCLEOTIDE SEQUENCE [LARGE SCALE GENOMIC DNA]</scope>
    <source>
        <strain evidence="4">Rhizoctonia solani AG1-IB 7/3/14</strain>
    </source>
</reference>
<dbReference type="InterPro" id="IPR020845">
    <property type="entry name" value="AMP-binding_CS"/>
</dbReference>
<accession>A0A0B7FZQ0</accession>
<dbReference type="PROSITE" id="PS00455">
    <property type="entry name" value="AMP_BINDING"/>
    <property type="match status" value="1"/>
</dbReference>
<dbReference type="OrthoDB" id="6509636at2759"/>
<dbReference type="SUPFAM" id="SSF56801">
    <property type="entry name" value="Acetyl-CoA synthetase-like"/>
    <property type="match status" value="1"/>
</dbReference>
<evidence type="ECO:0000256" key="1">
    <source>
        <dbReference type="SAM" id="MobiDB-lite"/>
    </source>
</evidence>
<evidence type="ECO:0000259" key="2">
    <source>
        <dbReference type="Pfam" id="PF00501"/>
    </source>
</evidence>
<dbReference type="PANTHER" id="PTHR24096:SF422">
    <property type="entry name" value="BCDNA.GH02901"/>
    <property type="match status" value="1"/>
</dbReference>
<dbReference type="AlphaFoldDB" id="A0A0B7FZQ0"/>
<dbReference type="Proteomes" id="UP000059188">
    <property type="component" value="Unassembled WGS sequence"/>
</dbReference>
<dbReference type="Gene3D" id="3.40.50.12780">
    <property type="entry name" value="N-terminal domain of ligase-like"/>
    <property type="match status" value="1"/>
</dbReference>
<dbReference type="InterPro" id="IPR025110">
    <property type="entry name" value="AMP-bd_C"/>
</dbReference>
<dbReference type="EMBL" id="LN679107">
    <property type="protein sequence ID" value="CEL63170.1"/>
    <property type="molecule type" value="Genomic_DNA"/>
</dbReference>
<evidence type="ECO:0000259" key="3">
    <source>
        <dbReference type="Pfam" id="PF13193"/>
    </source>
</evidence>
<evidence type="ECO:0000313" key="4">
    <source>
        <dbReference type="EMBL" id="CEL63170.1"/>
    </source>
</evidence>
<dbReference type="InterPro" id="IPR042099">
    <property type="entry name" value="ANL_N_sf"/>
</dbReference>